<feature type="transmembrane region" description="Helical" evidence="6">
    <location>
        <begin position="259"/>
        <end position="278"/>
    </location>
</feature>
<accession>A0A2V5L5W2</accession>
<keyword evidence="4 6" id="KW-1133">Transmembrane helix</keyword>
<dbReference type="GO" id="GO:0016020">
    <property type="term" value="C:membrane"/>
    <property type="evidence" value="ECO:0007669"/>
    <property type="project" value="UniProtKB-SubCell"/>
</dbReference>
<evidence type="ECO:0000256" key="1">
    <source>
        <dbReference type="ARBA" id="ARBA00004141"/>
    </source>
</evidence>
<feature type="transmembrane region" description="Helical" evidence="6">
    <location>
        <begin position="311"/>
        <end position="332"/>
    </location>
</feature>
<dbReference type="GO" id="GO:0035435">
    <property type="term" value="P:phosphate ion transmembrane transport"/>
    <property type="evidence" value="ECO:0007669"/>
    <property type="project" value="TreeGrafter"/>
</dbReference>
<feature type="transmembrane region" description="Helical" evidence="6">
    <location>
        <begin position="202"/>
        <end position="222"/>
    </location>
</feature>
<dbReference type="PANTHER" id="PTHR11101:SF80">
    <property type="entry name" value="PHOSPHATE TRANSPORTER"/>
    <property type="match status" value="1"/>
</dbReference>
<dbReference type="AlphaFoldDB" id="A0A2V5L5W2"/>
<feature type="transmembrane region" description="Helical" evidence="6">
    <location>
        <begin position="104"/>
        <end position="123"/>
    </location>
</feature>
<organism evidence="7 8">
    <name type="scientific">Arthrobacter livingstonensis</name>
    <dbReference type="NCBI Taxonomy" id="670078"/>
    <lineage>
        <taxon>Bacteria</taxon>
        <taxon>Bacillati</taxon>
        <taxon>Actinomycetota</taxon>
        <taxon>Actinomycetes</taxon>
        <taxon>Micrococcales</taxon>
        <taxon>Micrococcaceae</taxon>
        <taxon>Arthrobacter</taxon>
    </lineage>
</organism>
<gene>
    <name evidence="7" type="ORF">CVV68_19500</name>
</gene>
<reference evidence="7 8" key="1">
    <citation type="submission" date="2018-05" db="EMBL/GenBank/DDBJ databases">
        <title>Genetic diversity of glacier-inhabiting Cryobacterium bacteria in China and description of Cryobacterium mengkeensis sp. nov. and Arthrobacter glacialis sp. nov.</title>
        <authorList>
            <person name="Liu Q."/>
            <person name="Xin Y.-H."/>
        </authorList>
    </citation>
    <scope>NUCLEOTIDE SEQUENCE [LARGE SCALE GENOMIC DNA]</scope>
    <source>
        <strain evidence="7 8">LI2</strain>
    </source>
</reference>
<feature type="transmembrane region" description="Helical" evidence="6">
    <location>
        <begin position="78"/>
        <end position="98"/>
    </location>
</feature>
<protein>
    <submittedName>
        <fullName evidence="7">Phosphate transporter</fullName>
    </submittedName>
</protein>
<feature type="transmembrane region" description="Helical" evidence="6">
    <location>
        <begin position="135"/>
        <end position="159"/>
    </location>
</feature>
<dbReference type="PANTHER" id="PTHR11101">
    <property type="entry name" value="PHOSPHATE TRANSPORTER"/>
    <property type="match status" value="1"/>
</dbReference>
<comment type="caution">
    <text evidence="7">The sequence shown here is derived from an EMBL/GenBank/DDBJ whole genome shotgun (WGS) entry which is preliminary data.</text>
</comment>
<dbReference type="OrthoDB" id="9779554at2"/>
<evidence type="ECO:0000256" key="4">
    <source>
        <dbReference type="ARBA" id="ARBA00022989"/>
    </source>
</evidence>
<evidence type="ECO:0000313" key="8">
    <source>
        <dbReference type="Proteomes" id="UP000247832"/>
    </source>
</evidence>
<evidence type="ECO:0000256" key="3">
    <source>
        <dbReference type="ARBA" id="ARBA00022692"/>
    </source>
</evidence>
<evidence type="ECO:0000313" key="7">
    <source>
        <dbReference type="EMBL" id="PYI65113.1"/>
    </source>
</evidence>
<keyword evidence="5 6" id="KW-0472">Membrane</keyword>
<dbReference type="EMBL" id="QJVD01000030">
    <property type="protein sequence ID" value="PYI65113.1"/>
    <property type="molecule type" value="Genomic_DNA"/>
</dbReference>
<dbReference type="InterPro" id="IPR001204">
    <property type="entry name" value="Phos_transporter"/>
</dbReference>
<evidence type="ECO:0000256" key="6">
    <source>
        <dbReference type="SAM" id="Phobius"/>
    </source>
</evidence>
<keyword evidence="2" id="KW-0813">Transport</keyword>
<comment type="subcellular location">
    <subcellularLocation>
        <location evidence="1">Membrane</location>
        <topology evidence="1">Multi-pass membrane protein</topology>
    </subcellularLocation>
</comment>
<proteinExistence type="predicted"/>
<evidence type="ECO:0000256" key="2">
    <source>
        <dbReference type="ARBA" id="ARBA00022448"/>
    </source>
</evidence>
<dbReference type="Proteomes" id="UP000247832">
    <property type="component" value="Unassembled WGS sequence"/>
</dbReference>
<keyword evidence="3 6" id="KW-0812">Transmembrane</keyword>
<evidence type="ECO:0000256" key="5">
    <source>
        <dbReference type="ARBA" id="ARBA00023136"/>
    </source>
</evidence>
<sequence length="336" mass="34869">MVPFLLGAVIVAAAIFAFLNGFRDASSAVALSVRSRALTPTYAVLLAGLFNCLGALLSVALVAVFAGHLFTVPPGRTGLLLLLAGLLGACLWGVHQWWRGYPSSSTHALISGLVGASLGSAMLGHAPLQGINATLLTLVVLPLLISPVIAFVLGFAAVYPTAWALRNTTPGRAFRRTRQIQSVAGAAVAFGHGLQDGQRTTAVVLFALLAAGVGVAGEVPLWVPVFTAVMLTAGTLCGGWRISYTLGHRLVRLDPMRGFVAQIVAAGLLFVGAIGLALPLSTTHTVTSAIAGAGRNQRFSVANGRVMRRIVWMWVATPFACAFLGALFLLALSPLA</sequence>
<dbReference type="Pfam" id="PF01384">
    <property type="entry name" value="PHO4"/>
    <property type="match status" value="1"/>
</dbReference>
<feature type="transmembrane region" description="Helical" evidence="6">
    <location>
        <begin position="40"/>
        <end position="66"/>
    </location>
</feature>
<keyword evidence="8" id="KW-1185">Reference proteome</keyword>
<dbReference type="GO" id="GO:0005315">
    <property type="term" value="F:phosphate transmembrane transporter activity"/>
    <property type="evidence" value="ECO:0007669"/>
    <property type="project" value="InterPro"/>
</dbReference>
<name>A0A2V5L5W2_9MICC</name>